<protein>
    <recommendedName>
        <fullName evidence="3 6">Cyclic pyranopterin monophosphate synthase</fullName>
        <ecNumber evidence="3 6">4.6.1.17</ecNumber>
    </recommendedName>
    <alternativeName>
        <fullName evidence="6">Molybdenum cofactor biosynthesis protein C</fullName>
    </alternativeName>
</protein>
<dbReference type="GO" id="GO:0006777">
    <property type="term" value="P:Mo-molybdopterin cofactor biosynthetic process"/>
    <property type="evidence" value="ECO:0007669"/>
    <property type="project" value="UniProtKB-UniRule"/>
</dbReference>
<comment type="function">
    <text evidence="6">Catalyzes the conversion of (8S)-3',8-cyclo-7,8-dihydroguanosine 5'-triphosphate to cyclic pyranopterin monophosphate (cPMP).</text>
</comment>
<sequence>MDRLTHMNDQGRAKMVDISNKEQTVRTAVASSSIQVNESIYESIVQNKIKKGDVLAVAQVAGVMAAKNTSQWIPMCHPLQLTGVDIHYKWETSPYRLLITAEVKTKGQTGVEMEALTAATAVALTVYDMCKALDKGMVIGPTFLNSKTGGKSGDFYRE</sequence>
<dbReference type="InterPro" id="IPR023045">
    <property type="entry name" value="MoaC"/>
</dbReference>
<dbReference type="AlphaFoldDB" id="A0A4R2NF64"/>
<dbReference type="InterPro" id="IPR047594">
    <property type="entry name" value="MoaC_bact/euk"/>
</dbReference>
<feature type="binding site" evidence="6">
    <location>
        <begin position="113"/>
        <end position="114"/>
    </location>
    <ligand>
        <name>substrate</name>
    </ligand>
</feature>
<organism evidence="8 9">
    <name type="scientific">Scopulibacillus darangshiensis</name>
    <dbReference type="NCBI Taxonomy" id="442528"/>
    <lineage>
        <taxon>Bacteria</taxon>
        <taxon>Bacillati</taxon>
        <taxon>Bacillota</taxon>
        <taxon>Bacilli</taxon>
        <taxon>Bacillales</taxon>
        <taxon>Sporolactobacillaceae</taxon>
        <taxon>Scopulibacillus</taxon>
    </lineage>
</organism>
<dbReference type="PANTHER" id="PTHR22960">
    <property type="entry name" value="MOLYBDOPTERIN COFACTOR SYNTHESIS PROTEIN A"/>
    <property type="match status" value="1"/>
</dbReference>
<dbReference type="GO" id="GO:0061799">
    <property type="term" value="F:cyclic pyranopterin monophosphate synthase activity"/>
    <property type="evidence" value="ECO:0007669"/>
    <property type="project" value="UniProtKB-UniRule"/>
</dbReference>
<dbReference type="UniPathway" id="UPA00344"/>
<dbReference type="EC" id="4.6.1.17" evidence="3 6"/>
<feature type="binding site" evidence="6">
    <location>
        <begin position="75"/>
        <end position="77"/>
    </location>
    <ligand>
        <name>substrate</name>
    </ligand>
</feature>
<comment type="pathway">
    <text evidence="2 6">Cofactor biosynthesis; molybdopterin biosynthesis.</text>
</comment>
<gene>
    <name evidence="6" type="primary">moaC</name>
    <name evidence="8" type="ORF">EV207_1599</name>
</gene>
<evidence type="ECO:0000256" key="4">
    <source>
        <dbReference type="ARBA" id="ARBA00023150"/>
    </source>
</evidence>
<comment type="caution">
    <text evidence="8">The sequence shown here is derived from an EMBL/GenBank/DDBJ whole genome shotgun (WGS) entry which is preliminary data.</text>
</comment>
<evidence type="ECO:0000256" key="6">
    <source>
        <dbReference type="HAMAP-Rule" id="MF_01224"/>
    </source>
</evidence>
<evidence type="ECO:0000256" key="3">
    <source>
        <dbReference type="ARBA" id="ARBA00012575"/>
    </source>
</evidence>
<keyword evidence="9" id="KW-1185">Reference proteome</keyword>
<comment type="similarity">
    <text evidence="6">Belongs to the MoaC family.</text>
</comment>
<evidence type="ECO:0000259" key="7">
    <source>
        <dbReference type="Pfam" id="PF01967"/>
    </source>
</evidence>
<dbReference type="Pfam" id="PF01967">
    <property type="entry name" value="MoaC"/>
    <property type="match status" value="1"/>
</dbReference>
<reference evidence="8 9" key="1">
    <citation type="submission" date="2019-03" db="EMBL/GenBank/DDBJ databases">
        <title>Genomic Encyclopedia of Type Strains, Phase IV (KMG-IV): sequencing the most valuable type-strain genomes for metagenomic binning, comparative biology and taxonomic classification.</title>
        <authorList>
            <person name="Goeker M."/>
        </authorList>
    </citation>
    <scope>NUCLEOTIDE SEQUENCE [LARGE SCALE GENOMIC DNA]</scope>
    <source>
        <strain evidence="8 9">DSM 19377</strain>
    </source>
</reference>
<dbReference type="OrthoDB" id="9794429at2"/>
<dbReference type="InterPro" id="IPR036522">
    <property type="entry name" value="MoaC_sf"/>
</dbReference>
<comment type="subunit">
    <text evidence="6">Homohexamer; trimer of dimers.</text>
</comment>
<proteinExistence type="inferred from homology"/>
<evidence type="ECO:0000256" key="2">
    <source>
        <dbReference type="ARBA" id="ARBA00005046"/>
    </source>
</evidence>
<comment type="catalytic activity">
    <reaction evidence="1 6">
        <text>(8S)-3',8-cyclo-7,8-dihydroguanosine 5'-triphosphate = cyclic pyranopterin phosphate + diphosphate</text>
        <dbReference type="Rhea" id="RHEA:49580"/>
        <dbReference type="ChEBI" id="CHEBI:33019"/>
        <dbReference type="ChEBI" id="CHEBI:59648"/>
        <dbReference type="ChEBI" id="CHEBI:131766"/>
        <dbReference type="EC" id="4.6.1.17"/>
    </reaction>
</comment>
<feature type="active site" evidence="6">
    <location>
        <position position="128"/>
    </location>
</feature>
<name>A0A4R2NF64_9BACL</name>
<dbReference type="SUPFAM" id="SSF55040">
    <property type="entry name" value="Molybdenum cofactor biosynthesis protein C, MoaC"/>
    <property type="match status" value="1"/>
</dbReference>
<dbReference type="Gene3D" id="3.30.70.640">
    <property type="entry name" value="Molybdopterin cofactor biosynthesis C (MoaC) domain"/>
    <property type="match status" value="1"/>
</dbReference>
<evidence type="ECO:0000313" key="8">
    <source>
        <dbReference type="EMBL" id="TCP19724.1"/>
    </source>
</evidence>
<dbReference type="InterPro" id="IPR002820">
    <property type="entry name" value="Mopterin_CF_biosynth-C_dom"/>
</dbReference>
<dbReference type="InterPro" id="IPR050105">
    <property type="entry name" value="MoCo_biosynth_MoaA/MoaC"/>
</dbReference>
<keyword evidence="5 6" id="KW-0456">Lyase</keyword>
<accession>A0A4R2NF64</accession>
<dbReference type="RefSeq" id="WP_132748263.1">
    <property type="nucleotide sequence ID" value="NZ_SLXK01000059.1"/>
</dbReference>
<dbReference type="EMBL" id="SLXK01000059">
    <property type="protein sequence ID" value="TCP19724.1"/>
    <property type="molecule type" value="Genomic_DNA"/>
</dbReference>
<feature type="domain" description="Molybdopterin cofactor biosynthesis C (MoaC)" evidence="7">
    <location>
        <begin position="15"/>
        <end position="150"/>
    </location>
</feature>
<evidence type="ECO:0000256" key="5">
    <source>
        <dbReference type="ARBA" id="ARBA00023239"/>
    </source>
</evidence>
<evidence type="ECO:0000256" key="1">
    <source>
        <dbReference type="ARBA" id="ARBA00001637"/>
    </source>
</evidence>
<keyword evidence="4 6" id="KW-0501">Molybdenum cofactor biosynthesis</keyword>
<dbReference type="NCBIfam" id="NF006870">
    <property type="entry name" value="PRK09364.1"/>
    <property type="match status" value="1"/>
</dbReference>
<dbReference type="NCBIfam" id="TIGR00581">
    <property type="entry name" value="moaC"/>
    <property type="match status" value="1"/>
</dbReference>
<evidence type="ECO:0000313" key="9">
    <source>
        <dbReference type="Proteomes" id="UP000295416"/>
    </source>
</evidence>
<dbReference type="Proteomes" id="UP000295416">
    <property type="component" value="Unassembled WGS sequence"/>
</dbReference>
<dbReference type="HAMAP" id="MF_01224_B">
    <property type="entry name" value="MoaC_B"/>
    <property type="match status" value="1"/>
</dbReference>
<dbReference type="CDD" id="cd01420">
    <property type="entry name" value="MoaC_PE"/>
    <property type="match status" value="1"/>
</dbReference>